<keyword evidence="1" id="KW-1133">Transmembrane helix</keyword>
<accession>A0A2P2PCN8</accession>
<evidence type="ECO:0000313" key="2">
    <source>
        <dbReference type="EMBL" id="MBX52502.1"/>
    </source>
</evidence>
<keyword evidence="1" id="KW-0812">Transmembrane</keyword>
<reference evidence="2" key="1">
    <citation type="submission" date="2018-02" db="EMBL/GenBank/DDBJ databases">
        <title>Rhizophora mucronata_Transcriptome.</title>
        <authorList>
            <person name="Meera S.P."/>
            <person name="Sreeshan A."/>
            <person name="Augustine A."/>
        </authorList>
    </citation>
    <scope>NUCLEOTIDE SEQUENCE</scope>
    <source>
        <tissue evidence="2">Leaf</tissue>
    </source>
</reference>
<dbReference type="AlphaFoldDB" id="A0A2P2PCN8"/>
<feature type="transmembrane region" description="Helical" evidence="1">
    <location>
        <begin position="39"/>
        <end position="56"/>
    </location>
</feature>
<dbReference type="EMBL" id="GGEC01072018">
    <property type="protein sequence ID" value="MBX52502.1"/>
    <property type="molecule type" value="Transcribed_RNA"/>
</dbReference>
<evidence type="ECO:0000256" key="1">
    <source>
        <dbReference type="SAM" id="Phobius"/>
    </source>
</evidence>
<proteinExistence type="predicted"/>
<name>A0A2P2PCN8_RHIMU</name>
<keyword evidence="1" id="KW-0472">Membrane</keyword>
<sequence>MTKRESFTRKPLLFTSRPAPKGAMINTYSQKEADNYDHFHVSMILSMPVLILLHYFNLETPFHPTKDGSDI</sequence>
<protein>
    <submittedName>
        <fullName evidence="2">Uncharacterized protein</fullName>
    </submittedName>
</protein>
<organism evidence="2">
    <name type="scientific">Rhizophora mucronata</name>
    <name type="common">Asiatic mangrove</name>
    <dbReference type="NCBI Taxonomy" id="61149"/>
    <lineage>
        <taxon>Eukaryota</taxon>
        <taxon>Viridiplantae</taxon>
        <taxon>Streptophyta</taxon>
        <taxon>Embryophyta</taxon>
        <taxon>Tracheophyta</taxon>
        <taxon>Spermatophyta</taxon>
        <taxon>Magnoliopsida</taxon>
        <taxon>eudicotyledons</taxon>
        <taxon>Gunneridae</taxon>
        <taxon>Pentapetalae</taxon>
        <taxon>rosids</taxon>
        <taxon>fabids</taxon>
        <taxon>Malpighiales</taxon>
        <taxon>Rhizophoraceae</taxon>
        <taxon>Rhizophora</taxon>
    </lineage>
</organism>